<sequence>MIEPSLALQAGIRAHLIAAPAVMAHVAADQVRTGPTRPEDFPSIIMAGAQTEFLGRAAGNQYSARVNLDLHVWAIEAGADTAKTITFAVQNALFTWPTMSGGELDAFAVTHAIFPRDPDPQFGHGVMKIEAVVRWRL</sequence>
<dbReference type="InterPro" id="IPR053745">
    <property type="entry name" value="Viral_Tail_Comp_sf"/>
</dbReference>
<accession>A0ABV3SP40</accession>
<keyword evidence="2" id="KW-1185">Reference proteome</keyword>
<dbReference type="Pfam" id="PF11367">
    <property type="entry name" value="Tail_completion_gp17"/>
    <property type="match status" value="1"/>
</dbReference>
<dbReference type="Proteomes" id="UP001556692">
    <property type="component" value="Unassembled WGS sequence"/>
</dbReference>
<comment type="caution">
    <text evidence="1">The sequence shown here is derived from an EMBL/GenBank/DDBJ whole genome shotgun (WGS) entry which is preliminary data.</text>
</comment>
<dbReference type="Gene3D" id="3.30.2000.30">
    <property type="match status" value="1"/>
</dbReference>
<reference evidence="1 2" key="1">
    <citation type="submission" date="2024-05" db="EMBL/GenBank/DDBJ databases">
        <authorList>
            <person name="Jiang F."/>
        </authorList>
    </citation>
    <scope>NUCLEOTIDE SEQUENCE [LARGE SCALE GENOMIC DNA]</scope>
    <source>
        <strain evidence="1 2">LZ166</strain>
    </source>
</reference>
<organism evidence="1 2">
    <name type="scientific">Aquibium pacificus</name>
    <dbReference type="NCBI Taxonomy" id="3153579"/>
    <lineage>
        <taxon>Bacteria</taxon>
        <taxon>Pseudomonadati</taxon>
        <taxon>Pseudomonadota</taxon>
        <taxon>Alphaproteobacteria</taxon>
        <taxon>Hyphomicrobiales</taxon>
        <taxon>Phyllobacteriaceae</taxon>
        <taxon>Aquibium</taxon>
    </lineage>
</organism>
<gene>
    <name evidence="1" type="ORF">ABGN05_23125</name>
</gene>
<protein>
    <submittedName>
        <fullName evidence="1">DUF3168 domain-containing protein</fullName>
    </submittedName>
</protein>
<dbReference type="RefSeq" id="WP_367956418.1">
    <property type="nucleotide sequence ID" value="NZ_JBDPGJ010000005.1"/>
</dbReference>
<proteinExistence type="predicted"/>
<dbReference type="InterPro" id="IPR021508">
    <property type="entry name" value="Gp17-like"/>
</dbReference>
<evidence type="ECO:0000313" key="2">
    <source>
        <dbReference type="Proteomes" id="UP001556692"/>
    </source>
</evidence>
<dbReference type="EMBL" id="JBDPGJ010000005">
    <property type="protein sequence ID" value="MEX0408557.1"/>
    <property type="molecule type" value="Genomic_DNA"/>
</dbReference>
<evidence type="ECO:0000313" key="1">
    <source>
        <dbReference type="EMBL" id="MEX0408557.1"/>
    </source>
</evidence>
<name>A0ABV3SP40_9HYPH</name>